<feature type="region of interest" description="Disordered" evidence="1">
    <location>
        <begin position="1"/>
        <end position="48"/>
    </location>
</feature>
<name>A0A5M9JBJ7_MONFR</name>
<feature type="compositionally biased region" description="Basic and acidic residues" evidence="1">
    <location>
        <begin position="12"/>
        <end position="35"/>
    </location>
</feature>
<dbReference type="EMBL" id="VICG01000012">
    <property type="protein sequence ID" value="KAA8566714.1"/>
    <property type="molecule type" value="Genomic_DNA"/>
</dbReference>
<evidence type="ECO:0000313" key="3">
    <source>
        <dbReference type="Proteomes" id="UP000322873"/>
    </source>
</evidence>
<gene>
    <name evidence="2" type="ORF">EYC84_009247</name>
</gene>
<evidence type="ECO:0000313" key="2">
    <source>
        <dbReference type="EMBL" id="KAA8566714.1"/>
    </source>
</evidence>
<sequence>MLPTGRSGRTGMESRGDSCECHAEGGLERTQRKVEGGGSVDGGEVPGRKESVSWKEYNEWRLWFRGKYHFHTTPVRRISREGWKQEQEQETKIQHHHDTIIHRTTPSSNDKHTMPKTLNYRPRTALEICTHDLVFVIRTNLLIVLTKIRYRKRAC</sequence>
<dbReference type="Proteomes" id="UP000322873">
    <property type="component" value="Unassembled WGS sequence"/>
</dbReference>
<proteinExistence type="predicted"/>
<reference evidence="2 3" key="1">
    <citation type="submission" date="2019-06" db="EMBL/GenBank/DDBJ databases">
        <title>Genome Sequence of the Brown Rot Fungal Pathogen Monilinia fructicola.</title>
        <authorList>
            <person name="De Miccolis Angelini R.M."/>
            <person name="Landi L."/>
            <person name="Abate D."/>
            <person name="Pollastro S."/>
            <person name="Romanazzi G."/>
            <person name="Faretra F."/>
        </authorList>
    </citation>
    <scope>NUCLEOTIDE SEQUENCE [LARGE SCALE GENOMIC DNA]</scope>
    <source>
        <strain evidence="2 3">Mfrc123</strain>
    </source>
</reference>
<comment type="caution">
    <text evidence="2">The sequence shown here is derived from an EMBL/GenBank/DDBJ whole genome shotgun (WGS) entry which is preliminary data.</text>
</comment>
<keyword evidence="3" id="KW-1185">Reference proteome</keyword>
<dbReference type="AlphaFoldDB" id="A0A5M9JBJ7"/>
<feature type="compositionally biased region" description="Gly residues" evidence="1">
    <location>
        <begin position="36"/>
        <end position="45"/>
    </location>
</feature>
<protein>
    <submittedName>
        <fullName evidence="2">Uncharacterized protein</fullName>
    </submittedName>
</protein>
<organism evidence="2 3">
    <name type="scientific">Monilinia fructicola</name>
    <name type="common">Brown rot fungus</name>
    <name type="synonym">Ciboria fructicola</name>
    <dbReference type="NCBI Taxonomy" id="38448"/>
    <lineage>
        <taxon>Eukaryota</taxon>
        <taxon>Fungi</taxon>
        <taxon>Dikarya</taxon>
        <taxon>Ascomycota</taxon>
        <taxon>Pezizomycotina</taxon>
        <taxon>Leotiomycetes</taxon>
        <taxon>Helotiales</taxon>
        <taxon>Sclerotiniaceae</taxon>
        <taxon>Monilinia</taxon>
    </lineage>
</organism>
<accession>A0A5M9JBJ7</accession>
<evidence type="ECO:0000256" key="1">
    <source>
        <dbReference type="SAM" id="MobiDB-lite"/>
    </source>
</evidence>